<feature type="compositionally biased region" description="Low complexity" evidence="1">
    <location>
        <begin position="286"/>
        <end position="298"/>
    </location>
</feature>
<dbReference type="AlphaFoldDB" id="A0AA85JJL3"/>
<evidence type="ECO:0000313" key="3">
    <source>
        <dbReference type="WBParaSite" id="TREG1_36330.1"/>
    </source>
</evidence>
<evidence type="ECO:0000256" key="1">
    <source>
        <dbReference type="SAM" id="MobiDB-lite"/>
    </source>
</evidence>
<reference evidence="3" key="2">
    <citation type="submission" date="2023-11" db="UniProtKB">
        <authorList>
            <consortium name="WormBaseParasite"/>
        </authorList>
    </citation>
    <scope>IDENTIFICATION</scope>
</reference>
<accession>A0AA85JJL3</accession>
<reference evidence="2" key="1">
    <citation type="submission" date="2022-06" db="EMBL/GenBank/DDBJ databases">
        <authorList>
            <person name="Berger JAMES D."/>
            <person name="Berger JAMES D."/>
        </authorList>
    </citation>
    <scope>NUCLEOTIDE SEQUENCE [LARGE SCALE GENOMIC DNA]</scope>
</reference>
<keyword evidence="2" id="KW-1185">Reference proteome</keyword>
<protein>
    <submittedName>
        <fullName evidence="3">Ras-associating domain-containing protein</fullName>
    </submittedName>
</protein>
<dbReference type="WBParaSite" id="TREG1_36330.1">
    <property type="protein sequence ID" value="TREG1_36330.1"/>
    <property type="gene ID" value="TREG1_36330"/>
</dbReference>
<proteinExistence type="predicted"/>
<dbReference type="Proteomes" id="UP000050795">
    <property type="component" value="Unassembled WGS sequence"/>
</dbReference>
<feature type="region of interest" description="Disordered" evidence="1">
    <location>
        <begin position="268"/>
        <end position="298"/>
    </location>
</feature>
<name>A0AA85JJL3_TRIRE</name>
<feature type="compositionally biased region" description="Polar residues" evidence="1">
    <location>
        <begin position="273"/>
        <end position="285"/>
    </location>
</feature>
<feature type="region of interest" description="Disordered" evidence="1">
    <location>
        <begin position="193"/>
        <end position="224"/>
    </location>
</feature>
<organism evidence="2 3">
    <name type="scientific">Trichobilharzia regenti</name>
    <name type="common">Nasal bird schistosome</name>
    <dbReference type="NCBI Taxonomy" id="157069"/>
    <lineage>
        <taxon>Eukaryota</taxon>
        <taxon>Metazoa</taxon>
        <taxon>Spiralia</taxon>
        <taxon>Lophotrochozoa</taxon>
        <taxon>Platyhelminthes</taxon>
        <taxon>Trematoda</taxon>
        <taxon>Digenea</taxon>
        <taxon>Strigeidida</taxon>
        <taxon>Schistosomatoidea</taxon>
        <taxon>Schistosomatidae</taxon>
        <taxon>Trichobilharzia</taxon>
    </lineage>
</organism>
<sequence length="298" mass="34142">MVFIDKSNMLTDNRSSENTVARKLFGSKMLNKSVTSETPEMQAYHACLQSMRRVQDKYCIDLNQLNNLNPVKSEQCVWEWELIDLREEYVPSFYHPRCYRSDGALNSHRKETVVSSTVNHSIKCYERWNIVELNSMKEKRSISLSSEIKHTGSNSHPCTLFTLWKPKIQRGKSVVSNKHQAVELCKAMKRTPEKFDGSGHRSRSLDNYPRSLVGVGASDSPDKNKSSEFYCCNDIQLADVKESKYQLGCDSITQKVTLRQKQSKIPTIFADNAQRSRSTNNMNDLKSTSSKSSTETEW</sequence>
<evidence type="ECO:0000313" key="2">
    <source>
        <dbReference type="Proteomes" id="UP000050795"/>
    </source>
</evidence>